<keyword evidence="8 17" id="KW-0326">Glycosidase</keyword>
<dbReference type="Pfam" id="PF00150">
    <property type="entry name" value="Cellulase"/>
    <property type="match status" value="1"/>
</dbReference>
<dbReference type="EMBL" id="JAPZBQ010000002">
    <property type="protein sequence ID" value="KAJ5345996.1"/>
    <property type="molecule type" value="Genomic_DNA"/>
</dbReference>
<evidence type="ECO:0000256" key="2">
    <source>
        <dbReference type="ARBA" id="ARBA00005641"/>
    </source>
</evidence>
<dbReference type="InterPro" id="IPR001547">
    <property type="entry name" value="Glyco_hydro_5"/>
</dbReference>
<dbReference type="FunFam" id="3.20.20.80:FF:000269">
    <property type="entry name" value="Probable glucan endo-1,6-beta-glucosidase B"/>
    <property type="match status" value="1"/>
</dbReference>
<accession>A0A9W9QUP0</accession>
<evidence type="ECO:0000256" key="8">
    <source>
        <dbReference type="ARBA" id="ARBA00023295"/>
    </source>
</evidence>
<comment type="similarity">
    <text evidence="2 17">Belongs to the glycosyl hydrolase 5 (cellulase A) family.</text>
</comment>
<dbReference type="SUPFAM" id="SSF51445">
    <property type="entry name" value="(Trans)glycosidases"/>
    <property type="match status" value="1"/>
</dbReference>
<evidence type="ECO:0000256" key="16">
    <source>
        <dbReference type="ARBA" id="ARBA00043257"/>
    </source>
</evidence>
<dbReference type="AlphaFoldDB" id="A0A9W9QUP0"/>
<evidence type="ECO:0000259" key="19">
    <source>
        <dbReference type="Pfam" id="PF00150"/>
    </source>
</evidence>
<gene>
    <name evidence="20" type="ORF">N7452_004000</name>
</gene>
<evidence type="ECO:0000256" key="14">
    <source>
        <dbReference type="ARBA" id="ARBA00041472"/>
    </source>
</evidence>
<evidence type="ECO:0000256" key="1">
    <source>
        <dbReference type="ARBA" id="ARBA00004613"/>
    </source>
</evidence>
<evidence type="ECO:0000256" key="9">
    <source>
        <dbReference type="ARBA" id="ARBA00023316"/>
    </source>
</evidence>
<feature type="chain" id="PRO_5040795206" description="glucan endo-1,6-beta-glucosidase" evidence="18">
    <location>
        <begin position="20"/>
        <end position="399"/>
    </location>
</feature>
<dbReference type="InterPro" id="IPR050386">
    <property type="entry name" value="Glycosyl_hydrolase_5"/>
</dbReference>
<dbReference type="GO" id="GO:0009986">
    <property type="term" value="C:cell surface"/>
    <property type="evidence" value="ECO:0007669"/>
    <property type="project" value="TreeGrafter"/>
</dbReference>
<comment type="caution">
    <text evidence="20">The sequence shown here is derived from an EMBL/GenBank/DDBJ whole genome shotgun (WGS) entry which is preliminary data.</text>
</comment>
<name>A0A9W9QUP0_PENBR</name>
<dbReference type="GO" id="GO:0071555">
    <property type="term" value="P:cell wall organization"/>
    <property type="evidence" value="ECO:0007669"/>
    <property type="project" value="UniProtKB-KW"/>
</dbReference>
<dbReference type="GO" id="GO:0009251">
    <property type="term" value="P:glucan catabolic process"/>
    <property type="evidence" value="ECO:0007669"/>
    <property type="project" value="TreeGrafter"/>
</dbReference>
<proteinExistence type="inferred from homology"/>
<feature type="domain" description="Glycoside hydrolase family 5" evidence="19">
    <location>
        <begin position="84"/>
        <end position="369"/>
    </location>
</feature>
<keyword evidence="6" id="KW-0325">Glycoprotein</keyword>
<organism evidence="20 21">
    <name type="scientific">Penicillium brevicompactum</name>
    <dbReference type="NCBI Taxonomy" id="5074"/>
    <lineage>
        <taxon>Eukaryota</taxon>
        <taxon>Fungi</taxon>
        <taxon>Dikarya</taxon>
        <taxon>Ascomycota</taxon>
        <taxon>Pezizomycotina</taxon>
        <taxon>Eurotiomycetes</taxon>
        <taxon>Eurotiomycetidae</taxon>
        <taxon>Eurotiales</taxon>
        <taxon>Aspergillaceae</taxon>
        <taxon>Penicillium</taxon>
    </lineage>
</organism>
<keyword evidence="7" id="KW-0119">Carbohydrate metabolism</keyword>
<dbReference type="Gene3D" id="3.20.20.80">
    <property type="entry name" value="Glycosidases"/>
    <property type="match status" value="1"/>
</dbReference>
<evidence type="ECO:0000256" key="10">
    <source>
        <dbReference type="ARBA" id="ARBA00023326"/>
    </source>
</evidence>
<evidence type="ECO:0000256" key="11">
    <source>
        <dbReference type="ARBA" id="ARBA00036633"/>
    </source>
</evidence>
<reference evidence="20" key="2">
    <citation type="journal article" date="2023" name="IMA Fungus">
        <title>Comparative genomic study of the Penicillium genus elucidates a diverse pangenome and 15 lateral gene transfer events.</title>
        <authorList>
            <person name="Petersen C."/>
            <person name="Sorensen T."/>
            <person name="Nielsen M.R."/>
            <person name="Sondergaard T.E."/>
            <person name="Sorensen J.L."/>
            <person name="Fitzpatrick D.A."/>
            <person name="Frisvad J.C."/>
            <person name="Nielsen K.L."/>
        </authorList>
    </citation>
    <scope>NUCLEOTIDE SEQUENCE</scope>
    <source>
        <strain evidence="20">IBT 35673</strain>
    </source>
</reference>
<comment type="function">
    <text evidence="12">Beta-glucanases participate in the metabolism of beta-glucan, the main structural component of the cell wall. Acts on lutean, pustulan and 1,6-oligo-beta-D-glucosides.</text>
</comment>
<evidence type="ECO:0000256" key="13">
    <source>
        <dbReference type="ARBA" id="ARBA00038935"/>
    </source>
</evidence>
<evidence type="ECO:0000256" key="12">
    <source>
        <dbReference type="ARBA" id="ARBA00037628"/>
    </source>
</evidence>
<dbReference type="GO" id="GO:0046557">
    <property type="term" value="F:glucan endo-1,6-beta-glucosidase activity"/>
    <property type="evidence" value="ECO:0007669"/>
    <property type="project" value="UniProtKB-EC"/>
</dbReference>
<comment type="subcellular location">
    <subcellularLocation>
        <location evidence="1">Secreted</location>
    </subcellularLocation>
</comment>
<dbReference type="GO" id="GO:0005576">
    <property type="term" value="C:extracellular region"/>
    <property type="evidence" value="ECO:0007669"/>
    <property type="project" value="UniProtKB-SubCell"/>
</dbReference>
<comment type="catalytic activity">
    <reaction evidence="11">
        <text>Random hydrolysis of (1-&gt;6)-linkages in (1-&gt;6)-beta-D-glucans.</text>
        <dbReference type="EC" id="3.2.1.75"/>
    </reaction>
</comment>
<keyword evidence="5 17" id="KW-0378">Hydrolase</keyword>
<evidence type="ECO:0000256" key="5">
    <source>
        <dbReference type="ARBA" id="ARBA00022801"/>
    </source>
</evidence>
<dbReference type="EC" id="3.2.1.75" evidence="13"/>
<sequence>MGVISKFAALATLASLAQAWLPEDNKSINSTDGTNLFESSKGKIRGVNLGTQFIFEPWISQSAWSNMGCDGQASEFDCVLALGQDAANTAFAKHWGSWTTKDDIDEIVSYGLNTIRIPVGYWMHEELVDGSEHFPQGGLDYLKKICGWASDAGLYIIMDLHGAPGAQTKNPFTGQNPQEPGFYTDDNYERALKWLEWMTKLVYTVDELRNVGMLEVVNEPVQDDDKASSMRSKYYPQAVERIRAAEKKLNINKNDYLHIQTMDQSWGSGDPNEHLDDLTYMAYDDHRYLKWDTSVDASHDNYISTSCGDQRDSNSPNIVGEWSLAVPDDVEQSPDWDPSSNTDFYAKWFAAQVHSYEQQQGWVFWTWKADLNDYRWSYQDAVKAGVIPKDLSKLQNPCN</sequence>
<feature type="signal peptide" evidence="18">
    <location>
        <begin position="1"/>
        <end position="19"/>
    </location>
</feature>
<keyword evidence="10" id="KW-0624">Polysaccharide degradation</keyword>
<evidence type="ECO:0000313" key="21">
    <source>
        <dbReference type="Proteomes" id="UP001147695"/>
    </source>
</evidence>
<protein>
    <recommendedName>
        <fullName evidence="13">glucan endo-1,6-beta-glucosidase</fullName>
        <ecNumber evidence="13">3.2.1.75</ecNumber>
    </recommendedName>
    <alternativeName>
        <fullName evidence="15">Beta-1,6-glucanase B</fullName>
    </alternativeName>
    <alternativeName>
        <fullName evidence="14">Endo-1,6-beta-D-glucanase B</fullName>
    </alternativeName>
    <alternativeName>
        <fullName evidence="16">Endo-1,6-beta-glucanase B</fullName>
    </alternativeName>
</protein>
<dbReference type="PANTHER" id="PTHR31297">
    <property type="entry name" value="GLUCAN ENDO-1,6-BETA-GLUCOSIDASE B"/>
    <property type="match status" value="1"/>
</dbReference>
<dbReference type="PANTHER" id="PTHR31297:SF39">
    <property type="entry name" value="GLUCAN ENDO-1,6-BETA-GLUCOSIDASE B"/>
    <property type="match status" value="1"/>
</dbReference>
<evidence type="ECO:0000256" key="15">
    <source>
        <dbReference type="ARBA" id="ARBA00042025"/>
    </source>
</evidence>
<evidence type="ECO:0000256" key="4">
    <source>
        <dbReference type="ARBA" id="ARBA00022729"/>
    </source>
</evidence>
<dbReference type="InterPro" id="IPR017853">
    <property type="entry name" value="GH"/>
</dbReference>
<dbReference type="GO" id="GO:0004338">
    <property type="term" value="F:glucan exo-1,3-beta-glucosidase activity"/>
    <property type="evidence" value="ECO:0007669"/>
    <property type="project" value="TreeGrafter"/>
</dbReference>
<evidence type="ECO:0000256" key="18">
    <source>
        <dbReference type="SAM" id="SignalP"/>
    </source>
</evidence>
<evidence type="ECO:0000256" key="7">
    <source>
        <dbReference type="ARBA" id="ARBA00023277"/>
    </source>
</evidence>
<evidence type="ECO:0000256" key="3">
    <source>
        <dbReference type="ARBA" id="ARBA00022525"/>
    </source>
</evidence>
<evidence type="ECO:0000313" key="20">
    <source>
        <dbReference type="EMBL" id="KAJ5345996.1"/>
    </source>
</evidence>
<evidence type="ECO:0000256" key="17">
    <source>
        <dbReference type="RuleBase" id="RU361153"/>
    </source>
</evidence>
<keyword evidence="3" id="KW-0964">Secreted</keyword>
<keyword evidence="9" id="KW-0961">Cell wall biogenesis/degradation</keyword>
<reference evidence="20" key="1">
    <citation type="submission" date="2022-12" db="EMBL/GenBank/DDBJ databases">
        <authorList>
            <person name="Petersen C."/>
        </authorList>
    </citation>
    <scope>NUCLEOTIDE SEQUENCE</scope>
    <source>
        <strain evidence="20">IBT 35673</strain>
    </source>
</reference>
<dbReference type="Proteomes" id="UP001147695">
    <property type="component" value="Unassembled WGS sequence"/>
</dbReference>
<evidence type="ECO:0000256" key="6">
    <source>
        <dbReference type="ARBA" id="ARBA00023180"/>
    </source>
</evidence>
<keyword evidence="4 18" id="KW-0732">Signal</keyword>